<accession>A0A538TJ30</accession>
<protein>
    <recommendedName>
        <fullName evidence="3">Dipeptidylpeptidase IV N-terminal domain-containing protein</fullName>
    </recommendedName>
</protein>
<dbReference type="AlphaFoldDB" id="A0A538TJ30"/>
<dbReference type="SUPFAM" id="SSF82171">
    <property type="entry name" value="DPP6 N-terminal domain-like"/>
    <property type="match status" value="1"/>
</dbReference>
<organism evidence="1 2">
    <name type="scientific">Eiseniibacteriota bacterium</name>
    <dbReference type="NCBI Taxonomy" id="2212470"/>
    <lineage>
        <taxon>Bacteria</taxon>
        <taxon>Candidatus Eiseniibacteriota</taxon>
    </lineage>
</organism>
<proteinExistence type="predicted"/>
<dbReference type="Gene3D" id="2.120.10.30">
    <property type="entry name" value="TolB, C-terminal domain"/>
    <property type="match status" value="1"/>
</dbReference>
<dbReference type="Pfam" id="PF07676">
    <property type="entry name" value="PD40"/>
    <property type="match status" value="2"/>
</dbReference>
<reference evidence="1 2" key="1">
    <citation type="journal article" date="2019" name="Nat. Microbiol.">
        <title>Mediterranean grassland soil C-N compound turnover is dependent on rainfall and depth, and is mediated by genomically divergent microorganisms.</title>
        <authorList>
            <person name="Diamond S."/>
            <person name="Andeer P.F."/>
            <person name="Li Z."/>
            <person name="Crits-Christoph A."/>
            <person name="Burstein D."/>
            <person name="Anantharaman K."/>
            <person name="Lane K.R."/>
            <person name="Thomas B.C."/>
            <person name="Pan C."/>
            <person name="Northen T.R."/>
            <person name="Banfield J.F."/>
        </authorList>
    </citation>
    <scope>NUCLEOTIDE SEQUENCE [LARGE SCALE GENOMIC DNA]</scope>
    <source>
        <strain evidence="1">WS_8</strain>
    </source>
</reference>
<comment type="caution">
    <text evidence="1">The sequence shown here is derived from an EMBL/GenBank/DDBJ whole genome shotgun (WGS) entry which is preliminary data.</text>
</comment>
<evidence type="ECO:0000313" key="2">
    <source>
        <dbReference type="Proteomes" id="UP000316609"/>
    </source>
</evidence>
<evidence type="ECO:0008006" key="3">
    <source>
        <dbReference type="Google" id="ProtNLM"/>
    </source>
</evidence>
<dbReference type="InterPro" id="IPR011042">
    <property type="entry name" value="6-blade_b-propeller_TolB-like"/>
</dbReference>
<sequence>MDPFESLGRLRSESCHRLLLLLTLMVVASCGRHAMAPAVGTRPTDAELEAVRTLAPGEQSIPRRLLVGDLAALPPDDRSIPLRAVVDDYPAWSPDGRLIAFHRRYPSSYGPPGLYIVPRHGGTPRLLLTGGFYFPREVSFSPDAGRLVCNSANQLVFVDVGSGATSRPMYTDNGATYPDWSPDGRHVVYFRIFRSGFPPEPEDSAGLHLFDVEAGLDRPLWSGYGAEPAGPSKWIRDGAALAVLHGDISGWRLSVARLLGSQISGAVSVPFPKAFWNLQHLGPARPRSGPLATESVVMLVLGQEIERTLQLTIDPLAISDRRLLGLWDALSPTGREVAVVRPDPADSLGVIYVGQADAPPQARMLQLTRYEPP</sequence>
<gene>
    <name evidence="1" type="ORF">E6K78_10435</name>
</gene>
<evidence type="ECO:0000313" key="1">
    <source>
        <dbReference type="EMBL" id="TMQ63623.1"/>
    </source>
</evidence>
<dbReference type="EMBL" id="VBOY01000105">
    <property type="protein sequence ID" value="TMQ63623.1"/>
    <property type="molecule type" value="Genomic_DNA"/>
</dbReference>
<dbReference type="InterPro" id="IPR011659">
    <property type="entry name" value="WD40"/>
</dbReference>
<dbReference type="Proteomes" id="UP000316609">
    <property type="component" value="Unassembled WGS sequence"/>
</dbReference>
<name>A0A538TJ30_UNCEI</name>